<keyword evidence="1" id="KW-1133">Transmembrane helix</keyword>
<organism evidence="2 3">
    <name type="scientific">Potamilus streckersoni</name>
    <dbReference type="NCBI Taxonomy" id="2493646"/>
    <lineage>
        <taxon>Eukaryota</taxon>
        <taxon>Metazoa</taxon>
        <taxon>Spiralia</taxon>
        <taxon>Lophotrochozoa</taxon>
        <taxon>Mollusca</taxon>
        <taxon>Bivalvia</taxon>
        <taxon>Autobranchia</taxon>
        <taxon>Heteroconchia</taxon>
        <taxon>Palaeoheterodonta</taxon>
        <taxon>Unionida</taxon>
        <taxon>Unionoidea</taxon>
        <taxon>Unionidae</taxon>
        <taxon>Ambleminae</taxon>
        <taxon>Lampsilini</taxon>
        <taxon>Potamilus</taxon>
    </lineage>
</organism>
<evidence type="ECO:0008006" key="4">
    <source>
        <dbReference type="Google" id="ProtNLM"/>
    </source>
</evidence>
<reference evidence="2" key="1">
    <citation type="journal article" date="2021" name="Genome Biol. Evol.">
        <title>A High-Quality Reference Genome for a Parasitic Bivalve with Doubly Uniparental Inheritance (Bivalvia: Unionida).</title>
        <authorList>
            <person name="Smith C.H."/>
        </authorList>
    </citation>
    <scope>NUCLEOTIDE SEQUENCE</scope>
    <source>
        <strain evidence="2">CHS0354</strain>
    </source>
</reference>
<feature type="transmembrane region" description="Helical" evidence="1">
    <location>
        <begin position="6"/>
        <end position="26"/>
    </location>
</feature>
<accession>A0AAE0T809</accession>
<name>A0AAE0T809_9BIVA</name>
<sequence>MKKDVISLVTGGVVLVVFVFLAVGCGSTKGVARYDKEQGGTELVKSAPEILEQSKVPNWFAQVPSDPNHLYAANTQVSQDLQLAINKASTGARTEIARQVEVKLQGMQKRFAEEVGAAENSEFLQSFTEAEKTIVSTTLTGSRIKEQFYHKEGDTWRAYILVEYPTGAASSALLKNIQSKEAMYTRYRATQAFQDLEKEVEKYEKFKAEQGQ</sequence>
<dbReference type="PROSITE" id="PS51257">
    <property type="entry name" value="PROKAR_LIPOPROTEIN"/>
    <property type="match status" value="1"/>
</dbReference>
<keyword evidence="3" id="KW-1185">Reference proteome</keyword>
<protein>
    <recommendedName>
        <fullName evidence="4">Lipoprotein</fullName>
    </recommendedName>
</protein>
<proteinExistence type="predicted"/>
<keyword evidence="1" id="KW-0812">Transmembrane</keyword>
<evidence type="ECO:0000256" key="1">
    <source>
        <dbReference type="SAM" id="Phobius"/>
    </source>
</evidence>
<dbReference type="EMBL" id="JAEAOA010000085">
    <property type="protein sequence ID" value="KAK3604883.1"/>
    <property type="molecule type" value="Genomic_DNA"/>
</dbReference>
<evidence type="ECO:0000313" key="2">
    <source>
        <dbReference type="EMBL" id="KAK3604883.1"/>
    </source>
</evidence>
<evidence type="ECO:0000313" key="3">
    <source>
        <dbReference type="Proteomes" id="UP001195483"/>
    </source>
</evidence>
<reference evidence="2" key="2">
    <citation type="journal article" date="2021" name="Genome Biol. Evol.">
        <title>Developing a high-quality reference genome for a parasitic bivalve with doubly uniparental inheritance (Bivalvia: Unionida).</title>
        <authorList>
            <person name="Smith C.H."/>
        </authorList>
    </citation>
    <scope>NUCLEOTIDE SEQUENCE</scope>
    <source>
        <strain evidence="2">CHS0354</strain>
        <tissue evidence="2">Mantle</tissue>
    </source>
</reference>
<reference evidence="2" key="3">
    <citation type="submission" date="2023-05" db="EMBL/GenBank/DDBJ databases">
        <authorList>
            <person name="Smith C.H."/>
        </authorList>
    </citation>
    <scope>NUCLEOTIDE SEQUENCE</scope>
    <source>
        <strain evidence="2">CHS0354</strain>
        <tissue evidence="2">Mantle</tissue>
    </source>
</reference>
<gene>
    <name evidence="2" type="ORF">CHS0354_000546</name>
</gene>
<dbReference type="Proteomes" id="UP001195483">
    <property type="component" value="Unassembled WGS sequence"/>
</dbReference>
<dbReference type="AlphaFoldDB" id="A0AAE0T809"/>
<comment type="caution">
    <text evidence="2">The sequence shown here is derived from an EMBL/GenBank/DDBJ whole genome shotgun (WGS) entry which is preliminary data.</text>
</comment>
<keyword evidence="1" id="KW-0472">Membrane</keyword>